<dbReference type="PROSITE" id="PS50082">
    <property type="entry name" value="WD_REPEATS_2"/>
    <property type="match status" value="3"/>
</dbReference>
<keyword evidence="12" id="KW-1185">Reference proteome</keyword>
<dbReference type="GO" id="GO:0006364">
    <property type="term" value="P:rRNA processing"/>
    <property type="evidence" value="ECO:0007669"/>
    <property type="project" value="UniProtKB-KW"/>
</dbReference>
<dbReference type="InterPro" id="IPR015943">
    <property type="entry name" value="WD40/YVTN_repeat-like_dom_sf"/>
</dbReference>
<dbReference type="Proteomes" id="UP000748756">
    <property type="component" value="Unassembled WGS sequence"/>
</dbReference>
<keyword evidence="2" id="KW-0690">Ribosome biogenesis</keyword>
<dbReference type="AlphaFoldDB" id="A0A9P5RSP6"/>
<dbReference type="Gene3D" id="2.130.10.10">
    <property type="entry name" value="YVTN repeat-like/Quinoprotein amine dehydrogenase"/>
    <property type="match status" value="3"/>
</dbReference>
<evidence type="ECO:0000313" key="12">
    <source>
        <dbReference type="Proteomes" id="UP000748756"/>
    </source>
</evidence>
<evidence type="ECO:0000313" key="11">
    <source>
        <dbReference type="EMBL" id="KAF9146973.1"/>
    </source>
</evidence>
<keyword evidence="4 8" id="KW-0853">WD repeat</keyword>
<dbReference type="PANTHER" id="PTHR44215">
    <property type="entry name" value="WD REPEAT-CONTAINING PROTEIN 75"/>
    <property type="match status" value="1"/>
</dbReference>
<feature type="region of interest" description="Disordered" evidence="9">
    <location>
        <begin position="734"/>
        <end position="754"/>
    </location>
</feature>
<dbReference type="GO" id="GO:0032040">
    <property type="term" value="C:small-subunit processome"/>
    <property type="evidence" value="ECO:0007669"/>
    <property type="project" value="InterPro"/>
</dbReference>
<accession>A0A9P5RSP6</accession>
<dbReference type="InterPro" id="IPR057644">
    <property type="entry name" value="Beta-prop_WDR75_2nd"/>
</dbReference>
<evidence type="ECO:0000256" key="2">
    <source>
        <dbReference type="ARBA" id="ARBA00022517"/>
    </source>
</evidence>
<evidence type="ECO:0000256" key="9">
    <source>
        <dbReference type="SAM" id="MobiDB-lite"/>
    </source>
</evidence>
<dbReference type="GO" id="GO:0045943">
    <property type="term" value="P:positive regulation of transcription by RNA polymerase I"/>
    <property type="evidence" value="ECO:0007669"/>
    <property type="project" value="InterPro"/>
</dbReference>
<evidence type="ECO:0000256" key="4">
    <source>
        <dbReference type="ARBA" id="ARBA00022574"/>
    </source>
</evidence>
<dbReference type="SUPFAM" id="SSF50978">
    <property type="entry name" value="WD40 repeat-like"/>
    <property type="match status" value="1"/>
</dbReference>
<feature type="region of interest" description="Disordered" evidence="9">
    <location>
        <begin position="797"/>
        <end position="827"/>
    </location>
</feature>
<keyword evidence="5" id="KW-0677">Repeat</keyword>
<sequence length="863" mass="95782">MRLSDYPVVFTTDSSYFFSCNAKTIRIISVETGQVVRILSASTEEGGHSDTVTCVMLNPKNSLQLYSASLDGTIKLWDFNDAILLKTFEVGTPITNIVMHEGAPNDVYLVVTKKSTKRFHKKQYKKSGGLVAKENSILVRYSLKSSRKKIIRLLSSRSCSGLVMSSDGEYLVMSGRYKLHVIHIAAGDGIEQGAVSEHDESRFRTYLTPDRITALAFHPTEGCIATGDERGRITLWYCFGKNVDRPVTTSMHWHAHKVADLAFTSDGNYLLSGGEESVLVIWQLSTGHKQFLPRLGSEIKHITISPDDALYAMGHQDNSVNVIRAVDLKIKTNIQGLKFAHTDHINNPLSTGLVIEPRNGHVVLNGLPGTLQFYDPIKDQHIMELEVFPRNKVSRTYEKEIVAPRVMHVAFSNDKAARWMATVDGRDDKETTPELYIKFWEYDDDSHTYVLNTRVDSPHTKEITSCIFNPRQGNQPPMVVTTSLDGTFKVWELTHQGEARRGIEAERAWSCRSTGFYRDMVPRAAGFASDGSLLAVAYGQIITLWNPYLNTLQGVLTQPPEHRPIHHLTFLKNSPFLIAATSDHLYSWNLLTCSVWWSYQLKVDRLVASQTNSNFMVTCSDRVQGSAPQHRILVFNPMDPKPIRIETVEKKPRAITFMPDASAAAKDVVEPILIMNHGFAFEVLGGRSVEELKIEAEQAAEKARVAALAAEGRKTLMSDIFGKTAAADAAAAAAKEKKEKKQQQDTAASRGMVSKKHMVRNPLFDAPSHVMAPVSSLFEAFMGQLLTQGKAAKDEAKARKKALKQQKQEEEAQKQADAAGNTAETAIDIDMEDDAVEIVGVKEGGDDAIPSSLAKIFSARLSL</sequence>
<keyword evidence="3" id="KW-0698">rRNA processing</keyword>
<dbReference type="GO" id="GO:0003723">
    <property type="term" value="F:RNA binding"/>
    <property type="evidence" value="ECO:0007669"/>
    <property type="project" value="InterPro"/>
</dbReference>
<dbReference type="SMART" id="SM00320">
    <property type="entry name" value="WD40"/>
    <property type="match status" value="6"/>
</dbReference>
<dbReference type="InterPro" id="IPR001680">
    <property type="entry name" value="WD40_rpt"/>
</dbReference>
<name>A0A9P5RSP6_9FUNG</name>
<keyword evidence="7" id="KW-0539">Nucleus</keyword>
<feature type="domain" description="WD repeat-containing protein 75 second beta-propeller" evidence="10">
    <location>
        <begin position="353"/>
        <end position="646"/>
    </location>
</feature>
<comment type="caution">
    <text evidence="11">The sequence shown here is derived from an EMBL/GenBank/DDBJ whole genome shotgun (WGS) entry which is preliminary data.</text>
</comment>
<dbReference type="Pfam" id="PF23869">
    <property type="entry name" value="Beta-prop_WDR75_1st"/>
    <property type="match status" value="1"/>
</dbReference>
<dbReference type="EMBL" id="JAAAUQ010000888">
    <property type="protein sequence ID" value="KAF9146973.1"/>
    <property type="molecule type" value="Genomic_DNA"/>
</dbReference>
<feature type="repeat" description="WD" evidence="8">
    <location>
        <begin position="45"/>
        <end position="87"/>
    </location>
</feature>
<evidence type="ECO:0000256" key="7">
    <source>
        <dbReference type="ARBA" id="ARBA00023242"/>
    </source>
</evidence>
<proteinExistence type="predicted"/>
<protein>
    <submittedName>
        <fullName evidence="11">WD repeat-containing protein 75</fullName>
    </submittedName>
</protein>
<evidence type="ECO:0000259" key="10">
    <source>
        <dbReference type="Pfam" id="PF23769"/>
    </source>
</evidence>
<dbReference type="PANTHER" id="PTHR44215:SF1">
    <property type="entry name" value="WD REPEAT-CONTAINING PROTEIN 75"/>
    <property type="match status" value="1"/>
</dbReference>
<dbReference type="InterPro" id="IPR036322">
    <property type="entry name" value="WD40_repeat_dom_sf"/>
</dbReference>
<evidence type="ECO:0000256" key="5">
    <source>
        <dbReference type="ARBA" id="ARBA00022737"/>
    </source>
</evidence>
<keyword evidence="6" id="KW-0804">Transcription</keyword>
<comment type="subcellular location">
    <subcellularLocation>
        <location evidence="1">Nucleus</location>
        <location evidence="1">Nucleolus</location>
    </subcellularLocation>
</comment>
<feature type="compositionally biased region" description="Basic and acidic residues" evidence="9">
    <location>
        <begin position="734"/>
        <end position="743"/>
    </location>
</feature>
<feature type="repeat" description="WD" evidence="8">
    <location>
        <begin position="456"/>
        <end position="501"/>
    </location>
</feature>
<dbReference type="PROSITE" id="PS50294">
    <property type="entry name" value="WD_REPEATS_REGION"/>
    <property type="match status" value="2"/>
</dbReference>
<evidence type="ECO:0000256" key="3">
    <source>
        <dbReference type="ARBA" id="ARBA00022552"/>
    </source>
</evidence>
<organism evidence="11 12">
    <name type="scientific">Linnemannia schmuckeri</name>
    <dbReference type="NCBI Taxonomy" id="64567"/>
    <lineage>
        <taxon>Eukaryota</taxon>
        <taxon>Fungi</taxon>
        <taxon>Fungi incertae sedis</taxon>
        <taxon>Mucoromycota</taxon>
        <taxon>Mortierellomycotina</taxon>
        <taxon>Mortierellomycetes</taxon>
        <taxon>Mortierellales</taxon>
        <taxon>Mortierellaceae</taxon>
        <taxon>Linnemannia</taxon>
    </lineage>
</organism>
<reference evidence="11" key="1">
    <citation type="journal article" date="2020" name="Fungal Divers.">
        <title>Resolving the Mortierellaceae phylogeny through synthesis of multi-gene phylogenetics and phylogenomics.</title>
        <authorList>
            <person name="Vandepol N."/>
            <person name="Liber J."/>
            <person name="Desiro A."/>
            <person name="Na H."/>
            <person name="Kennedy M."/>
            <person name="Barry K."/>
            <person name="Grigoriev I.V."/>
            <person name="Miller A.N."/>
            <person name="O'Donnell K."/>
            <person name="Stajich J.E."/>
            <person name="Bonito G."/>
        </authorList>
    </citation>
    <scope>NUCLEOTIDE SEQUENCE</scope>
    <source>
        <strain evidence="11">NRRL 6426</strain>
    </source>
</reference>
<evidence type="ECO:0000256" key="8">
    <source>
        <dbReference type="PROSITE-ProRule" id="PRU00221"/>
    </source>
</evidence>
<feature type="repeat" description="WD" evidence="8">
    <location>
        <begin position="251"/>
        <end position="292"/>
    </location>
</feature>
<gene>
    <name evidence="11" type="primary">WDR75</name>
    <name evidence="11" type="ORF">BG015_011447</name>
</gene>
<dbReference type="Pfam" id="PF23769">
    <property type="entry name" value="Beta-prop_WDR75_2nd"/>
    <property type="match status" value="1"/>
</dbReference>
<evidence type="ECO:0000256" key="1">
    <source>
        <dbReference type="ARBA" id="ARBA00004604"/>
    </source>
</evidence>
<dbReference type="InterPro" id="IPR019775">
    <property type="entry name" value="WD40_repeat_CS"/>
</dbReference>
<dbReference type="GO" id="GO:2000234">
    <property type="term" value="P:positive regulation of rRNA processing"/>
    <property type="evidence" value="ECO:0007669"/>
    <property type="project" value="TreeGrafter"/>
</dbReference>
<evidence type="ECO:0000256" key="6">
    <source>
        <dbReference type="ARBA" id="ARBA00023163"/>
    </source>
</evidence>
<dbReference type="InterPro" id="IPR053826">
    <property type="entry name" value="WDR75"/>
</dbReference>
<dbReference type="PROSITE" id="PS00678">
    <property type="entry name" value="WD_REPEATS_1"/>
    <property type="match status" value="1"/>
</dbReference>
<dbReference type="OrthoDB" id="4096at2759"/>
<dbReference type="SUPFAM" id="SSF82171">
    <property type="entry name" value="DPP6 N-terminal domain-like"/>
    <property type="match status" value="1"/>
</dbReference>